<feature type="non-terminal residue" evidence="1">
    <location>
        <position position="69"/>
    </location>
</feature>
<protein>
    <submittedName>
        <fullName evidence="1">Phage related protein</fullName>
    </submittedName>
</protein>
<keyword evidence="2" id="KW-1185">Reference proteome</keyword>
<organism evidence="1 2">
    <name type="scientific">Eubacterium ramulus</name>
    <dbReference type="NCBI Taxonomy" id="39490"/>
    <lineage>
        <taxon>Bacteria</taxon>
        <taxon>Bacillati</taxon>
        <taxon>Bacillota</taxon>
        <taxon>Clostridia</taxon>
        <taxon>Eubacteriales</taxon>
        <taxon>Eubacteriaceae</taxon>
        <taxon>Eubacterium</taxon>
    </lineage>
</organism>
<comment type="caution">
    <text evidence="1">The sequence shown here is derived from an EMBL/GenBank/DDBJ whole genome shotgun (WGS) entry which is preliminary data.</text>
</comment>
<dbReference type="AlphaFoldDB" id="A0A2V1JRG3"/>
<name>A0A2V1JRG3_EUBRA</name>
<evidence type="ECO:0000313" key="2">
    <source>
        <dbReference type="Proteomes" id="UP000245288"/>
    </source>
</evidence>
<proteinExistence type="predicted"/>
<reference evidence="1 2" key="1">
    <citation type="submission" date="2014-09" db="EMBL/GenBank/DDBJ databases">
        <title>Butyrate-producing bacteria isolated from human gut.</title>
        <authorList>
            <person name="Zhang Q."/>
            <person name="Zhao L."/>
        </authorList>
    </citation>
    <scope>NUCLEOTIDE SEQUENCE [LARGE SCALE GENOMIC DNA]</scope>
    <source>
        <strain evidence="1 2">21</strain>
    </source>
</reference>
<sequence length="69" mass="7815">MEKYKFTGETKTIDLPFGTVTLHRIKAVVEFGLVKVGDLGGWIEKEENLSHEENAWVYGNAKVYDNAKV</sequence>
<accession>A0A2V1JRG3</accession>
<gene>
    <name evidence="1" type="ORF">LG34_08100</name>
</gene>
<evidence type="ECO:0000313" key="1">
    <source>
        <dbReference type="EMBL" id="PWE86719.1"/>
    </source>
</evidence>
<dbReference type="Proteomes" id="UP000245288">
    <property type="component" value="Unassembled WGS sequence"/>
</dbReference>
<dbReference type="EMBL" id="JRFU01000088">
    <property type="protein sequence ID" value="PWE86719.1"/>
    <property type="molecule type" value="Genomic_DNA"/>
</dbReference>